<dbReference type="Pfam" id="PF13715">
    <property type="entry name" value="CarbopepD_reg_2"/>
    <property type="match status" value="1"/>
</dbReference>
<evidence type="ECO:0000256" key="2">
    <source>
        <dbReference type="ARBA" id="ARBA00022448"/>
    </source>
</evidence>
<dbReference type="Proteomes" id="UP000245535">
    <property type="component" value="Unassembled WGS sequence"/>
</dbReference>
<dbReference type="InterPro" id="IPR037066">
    <property type="entry name" value="Plug_dom_sf"/>
</dbReference>
<dbReference type="EMBL" id="QGDO01000001">
    <property type="protein sequence ID" value="PWJ43666.1"/>
    <property type="molecule type" value="Genomic_DNA"/>
</dbReference>
<keyword evidence="2 7" id="KW-0813">Transport</keyword>
<feature type="domain" description="Secretin/TonB short N-terminal" evidence="8">
    <location>
        <begin position="57"/>
        <end position="108"/>
    </location>
</feature>
<protein>
    <submittedName>
        <fullName evidence="9">Outer membrane receptor protein involved in Fe transport</fullName>
    </submittedName>
</protein>
<keyword evidence="3 7" id="KW-1134">Transmembrane beta strand</keyword>
<gene>
    <name evidence="9" type="ORF">BC781_10112</name>
</gene>
<evidence type="ECO:0000259" key="8">
    <source>
        <dbReference type="SMART" id="SM00965"/>
    </source>
</evidence>
<dbReference type="Gene3D" id="2.40.170.20">
    <property type="entry name" value="TonB-dependent receptor, beta-barrel domain"/>
    <property type="match status" value="1"/>
</dbReference>
<dbReference type="RefSeq" id="WP_109615208.1">
    <property type="nucleotide sequence ID" value="NZ_QGDO01000001.1"/>
</dbReference>
<evidence type="ECO:0000256" key="6">
    <source>
        <dbReference type="ARBA" id="ARBA00023237"/>
    </source>
</evidence>
<dbReference type="AlphaFoldDB" id="A0A315ZDH1"/>
<evidence type="ECO:0000256" key="7">
    <source>
        <dbReference type="PROSITE-ProRule" id="PRU01360"/>
    </source>
</evidence>
<dbReference type="Pfam" id="PF07715">
    <property type="entry name" value="Plug"/>
    <property type="match status" value="1"/>
</dbReference>
<dbReference type="SMART" id="SM00965">
    <property type="entry name" value="STN"/>
    <property type="match status" value="1"/>
</dbReference>
<dbReference type="PROSITE" id="PS52016">
    <property type="entry name" value="TONB_DEPENDENT_REC_3"/>
    <property type="match status" value="1"/>
</dbReference>
<dbReference type="InterPro" id="IPR039426">
    <property type="entry name" value="TonB-dep_rcpt-like"/>
</dbReference>
<dbReference type="Pfam" id="PF07660">
    <property type="entry name" value="STN"/>
    <property type="match status" value="1"/>
</dbReference>
<comment type="similarity">
    <text evidence="7">Belongs to the TonB-dependent receptor family.</text>
</comment>
<dbReference type="InterPro" id="IPR036942">
    <property type="entry name" value="Beta-barrel_TonB_sf"/>
</dbReference>
<reference evidence="9 10" key="1">
    <citation type="submission" date="2018-03" db="EMBL/GenBank/DDBJ databases">
        <title>Genomic Encyclopedia of Archaeal and Bacterial Type Strains, Phase II (KMG-II): from individual species to whole genera.</title>
        <authorList>
            <person name="Goeker M."/>
        </authorList>
    </citation>
    <scope>NUCLEOTIDE SEQUENCE [LARGE SCALE GENOMIC DNA]</scope>
    <source>
        <strain evidence="9 10">DSM 28229</strain>
    </source>
</reference>
<keyword evidence="6 7" id="KW-0998">Cell outer membrane</keyword>
<keyword evidence="4 7" id="KW-0812">Transmembrane</keyword>
<accession>A0A315ZDH1</accession>
<comment type="subcellular location">
    <subcellularLocation>
        <location evidence="1 7">Cell outer membrane</location>
        <topology evidence="1 7">Multi-pass membrane protein</topology>
    </subcellularLocation>
</comment>
<dbReference type="SUPFAM" id="SSF56935">
    <property type="entry name" value="Porins"/>
    <property type="match status" value="1"/>
</dbReference>
<sequence length="877" mass="100782">MSKDFFHKFFLFFLTFTFLFFGHIKKSIAQSEKLYTLTISDLSYEEAIESISKTTDLNFIYSSDQIPQIKRVNIQLKKEPISKALNLLFDGKKLSYRLNGNDVIIKTITKAEREKLKSVLSGVIKSADQKDRLIGVSIYINELKSGTISNEDGKFSLAIPKGKYTFRFSYLGYKPIQKIIELDGNKELEVLMESKDEELEEIWVYGKEEEWHIRKMESSNGIKGYFVKEAPAMLGEADVVKSLQLLPGITGIEGHPGFYVRGGNNGHNLMLLDDIPIYGSSHMLGFFSIFNPYIVNEVELYKAGLPARYGGRLSSVTNVSLKEGNNERLAVSGGLGSLASNLMLDGPLFNKKANFVFAVRRSYIDLLFRDISNTSSATNDLSFFDSNFKFSYDFDKSNSFDVESYLGSDHTGVKNILSNDWSSYFISGKWTHTFSPQLYAKLSGWHSKYNAEYSVNFIQLLGYKSGYSIKDNGQKSELLYYPSPETSIVLGNELISHTFDYGDIQPISDVTVVDGKPATPQNNLETNFYGSIEQQLGTRFFLRAGLRYSRFTSIGEAREYVYDYHEQDINGNFYTITDTLFHGKGERYHYYDNWEPRISLNYIVNNQSSIKLSYDKTVQYLHQLTQTNTPSDAQTWVPSNRYLKPEINHQLSFGFYHSLPKLKLEFSLEGYHKQMYNILDYRPNADRQLNDNFETQLLSGEASAKGLEFLVRRNKGRLTGWVGYNLAFVDQQIDGINDNNLYPANNDSRHQVNIVGNYKFNDQINVSMNWNYASGLPSTFPVGKYEQDGFIIPYYSERNGFRLPPTHHLDVAVTVYRRMNPYKKNESSFQFSIYNLYANKNTYAYIFRQSETDRTQIEAVKIYLFTILPSFSYHFKF</sequence>
<dbReference type="Gene3D" id="2.60.40.1120">
    <property type="entry name" value="Carboxypeptidase-like, regulatory domain"/>
    <property type="match status" value="1"/>
</dbReference>
<evidence type="ECO:0000313" key="9">
    <source>
        <dbReference type="EMBL" id="PWJ43666.1"/>
    </source>
</evidence>
<name>A0A315ZDH1_SEDFL</name>
<dbReference type="InterPro" id="IPR011662">
    <property type="entry name" value="Secretin/TonB_short_N"/>
</dbReference>
<evidence type="ECO:0000256" key="4">
    <source>
        <dbReference type="ARBA" id="ARBA00022692"/>
    </source>
</evidence>
<proteinExistence type="inferred from homology"/>
<keyword evidence="5 7" id="KW-0472">Membrane</keyword>
<keyword evidence="9" id="KW-0675">Receptor</keyword>
<evidence type="ECO:0000256" key="3">
    <source>
        <dbReference type="ARBA" id="ARBA00022452"/>
    </source>
</evidence>
<dbReference type="SUPFAM" id="SSF49464">
    <property type="entry name" value="Carboxypeptidase regulatory domain-like"/>
    <property type="match status" value="1"/>
</dbReference>
<dbReference type="GO" id="GO:0009279">
    <property type="term" value="C:cell outer membrane"/>
    <property type="evidence" value="ECO:0007669"/>
    <property type="project" value="UniProtKB-SubCell"/>
</dbReference>
<evidence type="ECO:0000256" key="5">
    <source>
        <dbReference type="ARBA" id="ARBA00023136"/>
    </source>
</evidence>
<organism evidence="9 10">
    <name type="scientific">Sediminitomix flava</name>
    <dbReference type="NCBI Taxonomy" id="379075"/>
    <lineage>
        <taxon>Bacteria</taxon>
        <taxon>Pseudomonadati</taxon>
        <taxon>Bacteroidota</taxon>
        <taxon>Cytophagia</taxon>
        <taxon>Cytophagales</taxon>
        <taxon>Flammeovirgaceae</taxon>
        <taxon>Sediminitomix</taxon>
    </lineage>
</organism>
<dbReference type="Gene3D" id="2.170.130.10">
    <property type="entry name" value="TonB-dependent receptor, plug domain"/>
    <property type="match status" value="1"/>
</dbReference>
<dbReference type="OrthoDB" id="1111684at2"/>
<dbReference type="InterPro" id="IPR008969">
    <property type="entry name" value="CarboxyPept-like_regulatory"/>
</dbReference>
<keyword evidence="10" id="KW-1185">Reference proteome</keyword>
<evidence type="ECO:0000256" key="1">
    <source>
        <dbReference type="ARBA" id="ARBA00004571"/>
    </source>
</evidence>
<dbReference type="InterPro" id="IPR012910">
    <property type="entry name" value="Plug_dom"/>
</dbReference>
<evidence type="ECO:0000313" key="10">
    <source>
        <dbReference type="Proteomes" id="UP000245535"/>
    </source>
</evidence>
<comment type="caution">
    <text evidence="9">The sequence shown here is derived from an EMBL/GenBank/DDBJ whole genome shotgun (WGS) entry which is preliminary data.</text>
</comment>